<protein>
    <submittedName>
        <fullName evidence="1">Uncharacterized protein</fullName>
    </submittedName>
</protein>
<reference evidence="1" key="1">
    <citation type="submission" date="2014-11" db="EMBL/GenBank/DDBJ databases">
        <authorList>
            <person name="Amaro Gonzalez C."/>
        </authorList>
    </citation>
    <scope>NUCLEOTIDE SEQUENCE</scope>
</reference>
<name>A0A0E9QER8_ANGAN</name>
<dbReference type="AlphaFoldDB" id="A0A0E9QER8"/>
<sequence>MRKCNTLECVSCVQSSVLNYEALIIFNDVMLI</sequence>
<reference evidence="1" key="2">
    <citation type="journal article" date="2015" name="Fish Shellfish Immunol.">
        <title>Early steps in the European eel (Anguilla anguilla)-Vibrio vulnificus interaction in the gills: Role of the RtxA13 toxin.</title>
        <authorList>
            <person name="Callol A."/>
            <person name="Pajuelo D."/>
            <person name="Ebbesson L."/>
            <person name="Teles M."/>
            <person name="MacKenzie S."/>
            <person name="Amaro C."/>
        </authorList>
    </citation>
    <scope>NUCLEOTIDE SEQUENCE</scope>
</reference>
<proteinExistence type="predicted"/>
<evidence type="ECO:0000313" key="1">
    <source>
        <dbReference type="EMBL" id="JAH14623.1"/>
    </source>
</evidence>
<dbReference type="EMBL" id="GBXM01093954">
    <property type="protein sequence ID" value="JAH14623.1"/>
    <property type="molecule type" value="Transcribed_RNA"/>
</dbReference>
<organism evidence="1">
    <name type="scientific">Anguilla anguilla</name>
    <name type="common">European freshwater eel</name>
    <name type="synonym">Muraena anguilla</name>
    <dbReference type="NCBI Taxonomy" id="7936"/>
    <lineage>
        <taxon>Eukaryota</taxon>
        <taxon>Metazoa</taxon>
        <taxon>Chordata</taxon>
        <taxon>Craniata</taxon>
        <taxon>Vertebrata</taxon>
        <taxon>Euteleostomi</taxon>
        <taxon>Actinopterygii</taxon>
        <taxon>Neopterygii</taxon>
        <taxon>Teleostei</taxon>
        <taxon>Anguilliformes</taxon>
        <taxon>Anguillidae</taxon>
        <taxon>Anguilla</taxon>
    </lineage>
</organism>
<accession>A0A0E9QER8</accession>